<gene>
    <name evidence="2" type="ORF">AE618_08655</name>
</gene>
<feature type="domain" description="Transposase Synechocystis PCC 6803" evidence="1">
    <location>
        <begin position="4"/>
        <end position="115"/>
    </location>
</feature>
<dbReference type="AlphaFoldDB" id="A0A0N0MBV0"/>
<dbReference type="InterPro" id="IPR009057">
    <property type="entry name" value="Homeodomain-like_sf"/>
</dbReference>
<dbReference type="EMBL" id="LGSZ01000029">
    <property type="protein sequence ID" value="KPH81394.1"/>
    <property type="molecule type" value="Genomic_DNA"/>
</dbReference>
<keyword evidence="3" id="KW-1185">Reference proteome</keyword>
<organism evidence="2 3">
    <name type="scientific">Bosea vaviloviae</name>
    <dbReference type="NCBI Taxonomy" id="1526658"/>
    <lineage>
        <taxon>Bacteria</taxon>
        <taxon>Pseudomonadati</taxon>
        <taxon>Pseudomonadota</taxon>
        <taxon>Alphaproteobacteria</taxon>
        <taxon>Hyphomicrobiales</taxon>
        <taxon>Boseaceae</taxon>
        <taxon>Bosea</taxon>
    </lineage>
</organism>
<comment type="caution">
    <text evidence="2">The sequence shown here is derived from an EMBL/GenBank/DDBJ whole genome shotgun (WGS) entry which is preliminary data.</text>
</comment>
<evidence type="ECO:0000259" key="1">
    <source>
        <dbReference type="Pfam" id="PF01710"/>
    </source>
</evidence>
<reference evidence="2 3" key="1">
    <citation type="submission" date="2015-07" db="EMBL/GenBank/DDBJ databases">
        <title>Whole genome sequencing of Bosea vaviloviae isolated from cave pool.</title>
        <authorList>
            <person name="Tan N.E.H."/>
            <person name="Lee Y.P."/>
            <person name="Gan H.M."/>
            <person name="Barton H."/>
            <person name="Savka M.A."/>
        </authorList>
    </citation>
    <scope>NUCLEOTIDE SEQUENCE [LARGE SCALE GENOMIC DNA]</scope>
    <source>
        <strain evidence="2 3">SD260</strain>
    </source>
</reference>
<dbReference type="Pfam" id="PF01710">
    <property type="entry name" value="HTH_Tnp_IS630"/>
    <property type="match status" value="1"/>
</dbReference>
<evidence type="ECO:0000313" key="3">
    <source>
        <dbReference type="Proteomes" id="UP000037822"/>
    </source>
</evidence>
<dbReference type="InterPro" id="IPR002622">
    <property type="entry name" value="Transposase_14"/>
</dbReference>
<sequence>MGLGYSQDLRERVVGFVEAGHSRRAAARHFGVSESFAVKLLQRVSRLKTVQPARQGRPRGSRLDGHGAYLVAQVEAVPDITMPELSARLAQTAGLAVDPAVLSRFLCRLGFTYKKSADGVGMRTRGCA</sequence>
<proteinExistence type="predicted"/>
<evidence type="ECO:0000313" key="2">
    <source>
        <dbReference type="EMBL" id="KPH81394.1"/>
    </source>
</evidence>
<dbReference type="Proteomes" id="UP000037822">
    <property type="component" value="Unassembled WGS sequence"/>
</dbReference>
<dbReference type="PATRIC" id="fig|1526658.3.peg.2754"/>
<name>A0A0N0MBV0_9HYPH</name>
<dbReference type="SUPFAM" id="SSF46689">
    <property type="entry name" value="Homeodomain-like"/>
    <property type="match status" value="1"/>
</dbReference>
<accession>A0A0N0MBV0</accession>
<protein>
    <submittedName>
        <fullName evidence="2">Transposase</fullName>
    </submittedName>
</protein>